<evidence type="ECO:0000313" key="1">
    <source>
        <dbReference type="EMBL" id="CAF4102190.1"/>
    </source>
</evidence>
<comment type="caution">
    <text evidence="1">The sequence shown here is derived from an EMBL/GenBank/DDBJ whole genome shotgun (WGS) entry which is preliminary data.</text>
</comment>
<evidence type="ECO:0000313" key="2">
    <source>
        <dbReference type="Proteomes" id="UP000663866"/>
    </source>
</evidence>
<dbReference type="Proteomes" id="UP000663866">
    <property type="component" value="Unassembled WGS sequence"/>
</dbReference>
<protein>
    <submittedName>
        <fullName evidence="1">Uncharacterized protein</fullName>
    </submittedName>
</protein>
<accession>A0A819UX32</accession>
<name>A0A819UX32_9BILA</name>
<gene>
    <name evidence="1" type="ORF">OVN521_LOCUS20946</name>
</gene>
<keyword evidence="2" id="KW-1185">Reference proteome</keyword>
<sequence length="142" mass="15416">TPILATSQYSSELTETSGQFCRDGDCSSLVYYYEAFNFNVSAAGSYTFISSSSMDTFGYLYKNSFYSYAPAKNVIAADNDSAGDAQFRLHTLLDTVTAYVLVVTTFKSNVNDSYSIIITDVASIALTPIGALNNGMKFTSLK</sequence>
<organism evidence="1 2">
    <name type="scientific">Rotaria magnacalcarata</name>
    <dbReference type="NCBI Taxonomy" id="392030"/>
    <lineage>
        <taxon>Eukaryota</taxon>
        <taxon>Metazoa</taxon>
        <taxon>Spiralia</taxon>
        <taxon>Gnathifera</taxon>
        <taxon>Rotifera</taxon>
        <taxon>Eurotatoria</taxon>
        <taxon>Bdelloidea</taxon>
        <taxon>Philodinida</taxon>
        <taxon>Philodinidae</taxon>
        <taxon>Rotaria</taxon>
    </lineage>
</organism>
<proteinExistence type="predicted"/>
<dbReference type="EMBL" id="CAJOBG010004247">
    <property type="protein sequence ID" value="CAF4102190.1"/>
    <property type="molecule type" value="Genomic_DNA"/>
</dbReference>
<reference evidence="1" key="1">
    <citation type="submission" date="2021-02" db="EMBL/GenBank/DDBJ databases">
        <authorList>
            <person name="Nowell W R."/>
        </authorList>
    </citation>
    <scope>NUCLEOTIDE SEQUENCE</scope>
</reference>
<dbReference type="AlphaFoldDB" id="A0A819UX32"/>
<feature type="non-terminal residue" evidence="1">
    <location>
        <position position="1"/>
    </location>
</feature>